<accession>A0A252A5T3</accession>
<dbReference type="InterPro" id="IPR017138">
    <property type="entry name" value="Asp_Glu_LeuTrfase"/>
</dbReference>
<organism evidence="7 8">
    <name type="scientific">Acetobacter orientalis</name>
    <dbReference type="NCBI Taxonomy" id="146474"/>
    <lineage>
        <taxon>Bacteria</taxon>
        <taxon>Pseudomonadati</taxon>
        <taxon>Pseudomonadota</taxon>
        <taxon>Alphaproteobacteria</taxon>
        <taxon>Acetobacterales</taxon>
        <taxon>Acetobacteraceae</taxon>
        <taxon>Acetobacter</taxon>
    </lineage>
</organism>
<dbReference type="Pfam" id="PF04376">
    <property type="entry name" value="ATE_N"/>
    <property type="match status" value="1"/>
</dbReference>
<dbReference type="SUPFAM" id="SSF55729">
    <property type="entry name" value="Acyl-CoA N-acyltransferases (Nat)"/>
    <property type="match status" value="1"/>
</dbReference>
<comment type="similarity">
    <text evidence="4">Belongs to the R-transferase family. Bpt subfamily.</text>
</comment>
<dbReference type="NCBIfam" id="NF002341">
    <property type="entry name" value="PRK01305.1-1"/>
    <property type="match status" value="1"/>
</dbReference>
<dbReference type="GO" id="GO:0008914">
    <property type="term" value="F:leucyl-tRNA--protein transferase activity"/>
    <property type="evidence" value="ECO:0007669"/>
    <property type="project" value="UniProtKB-UniRule"/>
</dbReference>
<dbReference type="NCBIfam" id="NF002346">
    <property type="entry name" value="PRK01305.2-3"/>
    <property type="match status" value="1"/>
</dbReference>
<evidence type="ECO:0000259" key="6">
    <source>
        <dbReference type="Pfam" id="PF04377"/>
    </source>
</evidence>
<dbReference type="EMBL" id="JOMO01000007">
    <property type="protein sequence ID" value="OUI84952.1"/>
    <property type="molecule type" value="Genomic_DNA"/>
</dbReference>
<dbReference type="GO" id="GO:0071596">
    <property type="term" value="P:ubiquitin-dependent protein catabolic process via the N-end rule pathway"/>
    <property type="evidence" value="ECO:0007669"/>
    <property type="project" value="InterPro"/>
</dbReference>
<evidence type="ECO:0000256" key="3">
    <source>
        <dbReference type="ARBA" id="ARBA00023315"/>
    </source>
</evidence>
<dbReference type="InterPro" id="IPR007472">
    <property type="entry name" value="N-end_Aminoacyl_Trfase_C"/>
</dbReference>
<comment type="subcellular location">
    <subcellularLocation>
        <location evidence="4">Cytoplasm</location>
    </subcellularLocation>
</comment>
<dbReference type="PANTHER" id="PTHR21367">
    <property type="entry name" value="ARGININE-TRNA-PROTEIN TRANSFERASE 1"/>
    <property type="match status" value="1"/>
</dbReference>
<dbReference type="NCBIfam" id="NF002342">
    <property type="entry name" value="PRK01305.1-3"/>
    <property type="match status" value="1"/>
</dbReference>
<dbReference type="RefSeq" id="WP_086551711.1">
    <property type="nucleotide sequence ID" value="NZ_JOMO01000007.1"/>
</dbReference>
<keyword evidence="3 4" id="KW-0012">Acyltransferase</keyword>
<comment type="catalytic activity">
    <reaction evidence="4">
        <text>N-terminal L-glutamyl-[protein] + L-leucyl-tRNA(Leu) = N-terminal L-leucyl-L-glutamyl-[protein] + tRNA(Leu) + H(+)</text>
        <dbReference type="Rhea" id="RHEA:50412"/>
        <dbReference type="Rhea" id="RHEA-COMP:9613"/>
        <dbReference type="Rhea" id="RHEA-COMP:9622"/>
        <dbReference type="Rhea" id="RHEA-COMP:12664"/>
        <dbReference type="Rhea" id="RHEA-COMP:12668"/>
        <dbReference type="ChEBI" id="CHEBI:15378"/>
        <dbReference type="ChEBI" id="CHEBI:64721"/>
        <dbReference type="ChEBI" id="CHEBI:78442"/>
        <dbReference type="ChEBI" id="CHEBI:78494"/>
        <dbReference type="ChEBI" id="CHEBI:133041"/>
        <dbReference type="EC" id="2.3.2.29"/>
    </reaction>
</comment>
<evidence type="ECO:0000256" key="4">
    <source>
        <dbReference type="HAMAP-Rule" id="MF_00689"/>
    </source>
</evidence>
<gene>
    <name evidence="4" type="primary">bpt</name>
    <name evidence="7" type="ORF">HK12_13540</name>
</gene>
<feature type="domain" description="N-end aminoacyl transferase N-terminal" evidence="5">
    <location>
        <begin position="18"/>
        <end position="87"/>
    </location>
</feature>
<sequence>MVSSLRHSQFFYTTAPLPCPYLPNRTERKIIADLAVPQADALHSRLSRAGFRRSHTLAYAPMCENCIACIPIRLPVNRFTPDRTQKRTIRRNADLRATLVPPLATPEQYALFARYQDTRHTDGEMASMTATEYRTMVEDTPVQTLLAEFRTAEQTLIATCLIDQLEDGLSAVYSFYEPNAPQRSLGSFVILALIEKTKSLGLPYLYLGYWVRGSAKMTYKSRYRPAEILHHGTWQDLNPEHPPEGAE</sequence>
<comment type="catalytic activity">
    <reaction evidence="4">
        <text>N-terminal L-aspartyl-[protein] + L-leucyl-tRNA(Leu) = N-terminal L-leucyl-L-aspartyl-[protein] + tRNA(Leu) + H(+)</text>
        <dbReference type="Rhea" id="RHEA:50420"/>
        <dbReference type="Rhea" id="RHEA-COMP:9613"/>
        <dbReference type="Rhea" id="RHEA-COMP:9622"/>
        <dbReference type="Rhea" id="RHEA-COMP:12669"/>
        <dbReference type="Rhea" id="RHEA-COMP:12674"/>
        <dbReference type="ChEBI" id="CHEBI:15378"/>
        <dbReference type="ChEBI" id="CHEBI:64720"/>
        <dbReference type="ChEBI" id="CHEBI:78442"/>
        <dbReference type="ChEBI" id="CHEBI:78494"/>
        <dbReference type="ChEBI" id="CHEBI:133042"/>
        <dbReference type="EC" id="2.3.2.29"/>
    </reaction>
</comment>
<dbReference type="HAMAP" id="MF_00689">
    <property type="entry name" value="Bpt"/>
    <property type="match status" value="1"/>
</dbReference>
<keyword evidence="2 4" id="KW-0808">Transferase</keyword>
<evidence type="ECO:0000259" key="5">
    <source>
        <dbReference type="Pfam" id="PF04376"/>
    </source>
</evidence>
<dbReference type="EC" id="2.3.2.29" evidence="4"/>
<dbReference type="GO" id="GO:0004057">
    <property type="term" value="F:arginyl-tRNA--protein transferase activity"/>
    <property type="evidence" value="ECO:0007669"/>
    <property type="project" value="InterPro"/>
</dbReference>
<dbReference type="InterPro" id="IPR016181">
    <property type="entry name" value="Acyl_CoA_acyltransferase"/>
</dbReference>
<evidence type="ECO:0000256" key="1">
    <source>
        <dbReference type="ARBA" id="ARBA00022490"/>
    </source>
</evidence>
<dbReference type="InterPro" id="IPR030700">
    <property type="entry name" value="N-end_Aminoacyl_Trfase"/>
</dbReference>
<dbReference type="NCBIfam" id="NF002343">
    <property type="entry name" value="PRK01305.1-4"/>
    <property type="match status" value="1"/>
</dbReference>
<comment type="caution">
    <text evidence="7">The sequence shown here is derived from an EMBL/GenBank/DDBJ whole genome shotgun (WGS) entry which is preliminary data.</text>
</comment>
<protein>
    <recommendedName>
        <fullName evidence="4">Aspartate/glutamate leucyltransferase</fullName>
        <ecNumber evidence="4">2.3.2.29</ecNumber>
    </recommendedName>
</protein>
<evidence type="ECO:0000256" key="2">
    <source>
        <dbReference type="ARBA" id="ARBA00022679"/>
    </source>
</evidence>
<dbReference type="GO" id="GO:0005737">
    <property type="term" value="C:cytoplasm"/>
    <property type="evidence" value="ECO:0007669"/>
    <property type="project" value="UniProtKB-SubCell"/>
</dbReference>
<feature type="domain" description="N-end rule aminoacyl transferase C-terminal" evidence="6">
    <location>
        <begin position="107"/>
        <end position="229"/>
    </location>
</feature>
<reference evidence="7 8" key="1">
    <citation type="submission" date="2014-06" db="EMBL/GenBank/DDBJ databases">
        <authorList>
            <person name="Ju J."/>
            <person name="Zhang J."/>
        </authorList>
    </citation>
    <scope>NUCLEOTIDE SEQUENCE [LARGE SCALE GENOMIC DNA]</scope>
    <source>
        <strain evidence="7">DmW_045</strain>
    </source>
</reference>
<name>A0A252A5T3_9PROT</name>
<keyword evidence="1 4" id="KW-0963">Cytoplasm</keyword>
<comment type="function">
    <text evidence="4">Functions in the N-end rule pathway of protein degradation where it conjugates Leu from its aminoacyl-tRNA to the N-termini of proteins containing an N-terminal aspartate or glutamate.</text>
</comment>
<evidence type="ECO:0000313" key="8">
    <source>
        <dbReference type="Proteomes" id="UP000194639"/>
    </source>
</evidence>
<dbReference type="PANTHER" id="PTHR21367:SF1">
    <property type="entry name" value="ARGINYL-TRNA--PROTEIN TRANSFERASE 1"/>
    <property type="match status" value="1"/>
</dbReference>
<evidence type="ECO:0000313" key="7">
    <source>
        <dbReference type="EMBL" id="OUI84952.1"/>
    </source>
</evidence>
<dbReference type="Pfam" id="PF04377">
    <property type="entry name" value="ATE_C"/>
    <property type="match status" value="1"/>
</dbReference>
<dbReference type="InterPro" id="IPR007471">
    <property type="entry name" value="N-end_Aminoacyl_Trfase_N"/>
</dbReference>
<dbReference type="Proteomes" id="UP000194639">
    <property type="component" value="Unassembled WGS sequence"/>
</dbReference>
<dbReference type="AlphaFoldDB" id="A0A252A5T3"/>
<dbReference type="PIRSF" id="PIRSF037208">
    <property type="entry name" value="ATE_pro_prd"/>
    <property type="match status" value="1"/>
</dbReference>
<proteinExistence type="inferred from homology"/>